<dbReference type="OrthoDB" id="422427at2759"/>
<dbReference type="PRINTS" id="PR00420">
    <property type="entry name" value="RNGMNOXGNASE"/>
</dbReference>
<evidence type="ECO:0000256" key="2">
    <source>
        <dbReference type="ARBA" id="ARBA00022630"/>
    </source>
</evidence>
<protein>
    <submittedName>
        <fullName evidence="9">Putative fad binding domain protein</fullName>
    </submittedName>
</protein>
<evidence type="ECO:0000256" key="4">
    <source>
        <dbReference type="ARBA" id="ARBA00023002"/>
    </source>
</evidence>
<evidence type="ECO:0000256" key="6">
    <source>
        <dbReference type="ARBA" id="ARBA00023242"/>
    </source>
</evidence>
<dbReference type="InterPro" id="IPR036188">
    <property type="entry name" value="FAD/NAD-bd_sf"/>
</dbReference>
<dbReference type="GO" id="GO:0008270">
    <property type="term" value="F:zinc ion binding"/>
    <property type="evidence" value="ECO:0007669"/>
    <property type="project" value="InterPro"/>
</dbReference>
<organism evidence="9 10">
    <name type="scientific">Phaeomoniella chlamydospora</name>
    <name type="common">Phaeoacremonium chlamydosporum</name>
    <dbReference type="NCBI Taxonomy" id="158046"/>
    <lineage>
        <taxon>Eukaryota</taxon>
        <taxon>Fungi</taxon>
        <taxon>Dikarya</taxon>
        <taxon>Ascomycota</taxon>
        <taxon>Pezizomycotina</taxon>
        <taxon>Eurotiomycetes</taxon>
        <taxon>Chaetothyriomycetidae</taxon>
        <taxon>Phaeomoniellales</taxon>
        <taxon>Phaeomoniellaceae</taxon>
        <taxon>Phaeomoniella</taxon>
    </lineage>
</organism>
<accession>A0A0G2DZ02</accession>
<dbReference type="Gene3D" id="3.50.50.60">
    <property type="entry name" value="FAD/NAD(P)-binding domain"/>
    <property type="match status" value="1"/>
</dbReference>
<feature type="compositionally biased region" description="Basic and acidic residues" evidence="7">
    <location>
        <begin position="521"/>
        <end position="539"/>
    </location>
</feature>
<dbReference type="Pfam" id="PF01494">
    <property type="entry name" value="FAD_binding_3"/>
    <property type="match status" value="1"/>
</dbReference>
<feature type="domain" description="PCI" evidence="8">
    <location>
        <begin position="210"/>
        <end position="383"/>
    </location>
</feature>
<sequence length="1528" mass="170785">MLSSISNFAGKAHRSNTGHKFYEREEVAMDILNDYETLAHPQIIVHDAPKFDLDSYISNYSGRTKFDRLFLIGTCSTVLGLDALKAAVIEAKSGSDVRRYELAVQALQKLDPSATEAILDKEWVARKSKLNAAETERLEQELKGYKNNLIKESIRVSISGPRVSIDRGDWLTVTSNVSRVMGLHVKPEESARNLPRVNAAQALSLMAQGHYHNAALSFLQVDPALTDTYNEVLTSNDVAVYGGLCALASMDRNELTSKVLESSSFRQFLELEPHIRRAISFFCSSKYSQCLEILEAYRADYLLDIYLQSHVQSIYAAIRSKAIVSYFAPFSRVTLASMAQVFFPTVADTRLVDEELINMIEKGVLDAKIDLEKRVLVSKEVNLRADVHETALGTVGAFTREAHLKLLRMNALAAGIEVKGPSKKTDSQSMAPAGELMEQGKSLGRTHCEKNKLDCVFEAAETNAAGLYPASYVRSLEERIERLNAAAALTQFSPASTVNRTSVRSADYAASGRNGLTTPSTREDYNNRVQGDRRDRESSDEATAEIADVNRHTQGIEFHGGTSSVAFLGSIQQKVQGGRGRGAVATPQHTSLLDTLHNPGFSPQDGLSQHENSHTSTQLDVVFFSPRAGMFLDAYFSNLHFIHPMIDKESIYRKSEALWKNGPESQRNTFLNLYLALISLGALVRTWNEVSIMGMRRFDWSRNAFRRAAMDMQKTGTRNDIETIQTYFIMAKICQNELNPSLAYIYLGLAIRLALSAGINRKPRNFDRQHAFELTLLTSRTWWALYSLEVELSFALGRPDTLGYDLYHNAPQPLVDESETAIITVMIDFARIVRSVSLDIYLSHRSPSEKLLRAFQIEKDMITWLDRLPPLIRPKLHTSENSNSALRDPVYARLQRMVLQIRYYNVTMLLMRPFIIHSSRFNRSAIDNLSLAVKQCIMAAAQTIELIHDTYLSQIFFRTWWYNTTYCLFATSIVLFALTLPPTPEFPISKLTMLIDKSIDVLEAMTECVVAQKAAEMIRTTVGQILDGNRSHAAIDYIAKSLPVSPGISAQADWYDFNDDFSFLLGSSDSGISSDATADGLSMSDNMGIITSVISNPSSKGTADLRIIIVGAGLAGLATAISCALAGHEVIVLESAKELAEVGAGLQITPNASRLFTAWGIDKQIQRLAAEPTSLTIHRYSDGKILATQTNFDDQMRTKYGAPFIDLHRVDVQRALEARARELGVQILLDCRADDLNFDKTEVRTRSGKVVQGELIVAADGLWSRCREKFLNAKDDPLPTGDLAYRIVLRLDEVNDTELQEWIAKPTCHFWIGPGAHAVGYSLRAGQMYNIVLLVPDNLPKEVARQSGSIDEMRKLFDGWDPILNRFLQHVKSVDKWKLMHRPELETWINDKGNFVMIGDACHPMLPYLSQGANSSLEDGAVLGGLLAHQRSNTPASLNKTLTLFQSLRKKRGESIVKETFAQRQAFHMQDGPEQEKRDQIFSERLGRAGESTEAFPSRWTCPIVQPWLYGYDAYKEVEEALNREKVK</sequence>
<dbReference type="GO" id="GO:0006351">
    <property type="term" value="P:DNA-templated transcription"/>
    <property type="evidence" value="ECO:0007669"/>
    <property type="project" value="InterPro"/>
</dbReference>
<evidence type="ECO:0000313" key="10">
    <source>
        <dbReference type="Proteomes" id="UP000053317"/>
    </source>
</evidence>
<dbReference type="Pfam" id="PF01399">
    <property type="entry name" value="PCI"/>
    <property type="match status" value="1"/>
</dbReference>
<dbReference type="Gene3D" id="1.25.40.570">
    <property type="match status" value="2"/>
</dbReference>
<dbReference type="InterPro" id="IPR002938">
    <property type="entry name" value="FAD-bd"/>
</dbReference>
<evidence type="ECO:0000259" key="8">
    <source>
        <dbReference type="PROSITE" id="PS50250"/>
    </source>
</evidence>
<dbReference type="InterPro" id="IPR045135">
    <property type="entry name" value="Rpn7_N"/>
</dbReference>
<evidence type="ECO:0000256" key="3">
    <source>
        <dbReference type="ARBA" id="ARBA00022827"/>
    </source>
</evidence>
<dbReference type="GO" id="GO:0071949">
    <property type="term" value="F:FAD binding"/>
    <property type="evidence" value="ECO:0007669"/>
    <property type="project" value="InterPro"/>
</dbReference>
<dbReference type="SUPFAM" id="SSF51905">
    <property type="entry name" value="FAD/NAD(P)-binding domain"/>
    <property type="match status" value="1"/>
</dbReference>
<dbReference type="InterPro" id="IPR000717">
    <property type="entry name" value="PCI_dom"/>
</dbReference>
<dbReference type="EMBL" id="LCWF01000167">
    <property type="protein sequence ID" value="KKY16102.1"/>
    <property type="molecule type" value="Genomic_DNA"/>
</dbReference>
<dbReference type="InterPro" id="IPR050493">
    <property type="entry name" value="FAD-dep_Monooxygenase_BioMet"/>
</dbReference>
<dbReference type="InterPro" id="IPR036390">
    <property type="entry name" value="WH_DNA-bd_sf"/>
</dbReference>
<keyword evidence="2" id="KW-0285">Flavoprotein</keyword>
<reference evidence="9 10" key="1">
    <citation type="submission" date="2015-05" db="EMBL/GenBank/DDBJ databases">
        <title>Distinctive expansion of gene families associated with plant cell wall degradation and secondary metabolism in the genomes of grapevine trunk pathogens.</title>
        <authorList>
            <person name="Lawrence D.P."/>
            <person name="Travadon R."/>
            <person name="Rolshausen P.E."/>
            <person name="Baumgartner K."/>
        </authorList>
    </citation>
    <scope>NUCLEOTIDE SEQUENCE [LARGE SCALE GENOMIC DNA]</scope>
    <source>
        <strain evidence="9">UCRPC4</strain>
    </source>
</reference>
<dbReference type="SUPFAM" id="SSF54373">
    <property type="entry name" value="FAD-linked reductases, C-terminal domain"/>
    <property type="match status" value="1"/>
</dbReference>
<keyword evidence="3" id="KW-0274">FAD</keyword>
<dbReference type="FunFam" id="3.50.50.60:FF:000115">
    <property type="entry name" value="Salicylate hydroxylase, putative"/>
    <property type="match status" value="1"/>
</dbReference>
<name>A0A0G2DZ02_PHACM</name>
<proteinExistence type="inferred from homology"/>
<dbReference type="GO" id="GO:0003677">
    <property type="term" value="F:DNA binding"/>
    <property type="evidence" value="ECO:0007669"/>
    <property type="project" value="InterPro"/>
</dbReference>
<keyword evidence="4" id="KW-0560">Oxidoreductase</keyword>
<evidence type="ECO:0000256" key="7">
    <source>
        <dbReference type="SAM" id="MobiDB-lite"/>
    </source>
</evidence>
<dbReference type="SMART" id="SM00906">
    <property type="entry name" value="Fungal_trans"/>
    <property type="match status" value="1"/>
</dbReference>
<dbReference type="InterPro" id="IPR007219">
    <property type="entry name" value="XnlR_reg_dom"/>
</dbReference>
<reference evidence="9 10" key="2">
    <citation type="submission" date="2015-05" db="EMBL/GenBank/DDBJ databases">
        <authorList>
            <person name="Morales-Cruz A."/>
            <person name="Amrine K.C."/>
            <person name="Cantu D."/>
        </authorList>
    </citation>
    <scope>NUCLEOTIDE SEQUENCE [LARGE SCALE GENOMIC DNA]</scope>
    <source>
        <strain evidence="9">UCRPC4</strain>
    </source>
</reference>
<dbReference type="SUPFAM" id="SSF46785">
    <property type="entry name" value="Winged helix' DNA-binding domain"/>
    <property type="match status" value="1"/>
</dbReference>
<dbReference type="SMART" id="SM00088">
    <property type="entry name" value="PINT"/>
    <property type="match status" value="1"/>
</dbReference>
<keyword evidence="6" id="KW-0539">Nucleus</keyword>
<dbReference type="GO" id="GO:0004497">
    <property type="term" value="F:monooxygenase activity"/>
    <property type="evidence" value="ECO:0007669"/>
    <property type="project" value="UniProtKB-KW"/>
</dbReference>
<feature type="region of interest" description="Disordered" evidence="7">
    <location>
        <begin position="506"/>
        <end position="541"/>
    </location>
</feature>
<dbReference type="Proteomes" id="UP000053317">
    <property type="component" value="Unassembled WGS sequence"/>
</dbReference>
<comment type="caution">
    <text evidence="9">The sequence shown here is derived from an EMBL/GenBank/DDBJ whole genome shotgun (WGS) entry which is preliminary data.</text>
</comment>
<gene>
    <name evidence="9" type="ORF">UCRPC4_g06013</name>
</gene>
<dbReference type="PANTHER" id="PTHR13789:SF238">
    <property type="entry name" value="PUTATIVE (AFU_ORTHOLOGUE AFUA_2G01680)-RELATED"/>
    <property type="match status" value="1"/>
</dbReference>
<dbReference type="PANTHER" id="PTHR13789">
    <property type="entry name" value="MONOOXYGENASE"/>
    <property type="match status" value="1"/>
</dbReference>
<dbReference type="PROSITE" id="PS50250">
    <property type="entry name" value="PCI"/>
    <property type="match status" value="1"/>
</dbReference>
<evidence type="ECO:0000313" key="9">
    <source>
        <dbReference type="EMBL" id="KKY16102.1"/>
    </source>
</evidence>
<comment type="similarity">
    <text evidence="1">Belongs to the paxM FAD-dependent monooxygenase family.</text>
</comment>
<dbReference type="Pfam" id="PF04082">
    <property type="entry name" value="Fungal_trans"/>
    <property type="match status" value="1"/>
</dbReference>
<dbReference type="CDD" id="cd12148">
    <property type="entry name" value="fungal_TF_MHR"/>
    <property type="match status" value="1"/>
</dbReference>
<keyword evidence="10" id="KW-1185">Reference proteome</keyword>
<evidence type="ECO:0000256" key="5">
    <source>
        <dbReference type="ARBA" id="ARBA00023033"/>
    </source>
</evidence>
<keyword evidence="5" id="KW-0503">Monooxygenase</keyword>
<evidence type="ECO:0000256" key="1">
    <source>
        <dbReference type="ARBA" id="ARBA00007992"/>
    </source>
</evidence>
<dbReference type="Pfam" id="PF10602">
    <property type="entry name" value="RPN7"/>
    <property type="match status" value="1"/>
</dbReference>